<keyword evidence="1" id="KW-0472">Membrane</keyword>
<keyword evidence="2" id="KW-0732">Signal</keyword>
<protein>
    <submittedName>
        <fullName evidence="4">DUF4349 domain-containing protein</fullName>
    </submittedName>
</protein>
<feature type="signal peptide" evidence="2">
    <location>
        <begin position="1"/>
        <end position="20"/>
    </location>
</feature>
<name>A0A3D8VHM7_9GAMM</name>
<sequence length="321" mass="35352">MMRTVIRTALLVCAWTLVLAGCSRKEEAAEASAELVHANLSERPARAAAPPAPVKALSPPGMQAQLQSATNTQATDGRRFIRTASVAFGVRDVYRSALSIEDLAAKHGGFVERNDIRTEVDQTRTHTRRDGMRVELSMYTTQGVLTVRVPSERTQEFLRALAGEIEFLDSRSFEATDAQFDLLRQQLAFARHQDAQAALAQVASAPGKTGEKADALDARADAQAQRDEATVARAELEDRIAFARIGLAVHQPPQLRRTERPDLDVAMRREGPGFFARVWEALSDGGRLGLDLIVGITYLWPLWLAAALAVFGIRAWRRRGR</sequence>
<gene>
    <name evidence="4" type="ORF">DX912_05225</name>
</gene>
<feature type="transmembrane region" description="Helical" evidence="1">
    <location>
        <begin position="298"/>
        <end position="316"/>
    </location>
</feature>
<evidence type="ECO:0000259" key="3">
    <source>
        <dbReference type="Pfam" id="PF14257"/>
    </source>
</evidence>
<dbReference type="AlphaFoldDB" id="A0A3D8VHM7"/>
<accession>A0A3D8VHM7</accession>
<evidence type="ECO:0000256" key="2">
    <source>
        <dbReference type="SAM" id="SignalP"/>
    </source>
</evidence>
<dbReference type="Pfam" id="PF14257">
    <property type="entry name" value="DUF4349"/>
    <property type="match status" value="1"/>
</dbReference>
<evidence type="ECO:0000256" key="1">
    <source>
        <dbReference type="SAM" id="Phobius"/>
    </source>
</evidence>
<reference evidence="4 5" key="1">
    <citation type="submission" date="2018-08" db="EMBL/GenBank/DDBJ databases">
        <title>Lysobacter soli KCTC 22011, whole genome shotgun sequence.</title>
        <authorList>
            <person name="Zhang X."/>
            <person name="Feng G."/>
            <person name="Zhu H."/>
        </authorList>
    </citation>
    <scope>NUCLEOTIDE SEQUENCE [LARGE SCALE GENOMIC DNA]</scope>
    <source>
        <strain evidence="4 5">KCTC 22011</strain>
    </source>
</reference>
<evidence type="ECO:0000313" key="4">
    <source>
        <dbReference type="EMBL" id="RDY68894.1"/>
    </source>
</evidence>
<organism evidence="4 5">
    <name type="scientific">Lysobacter soli</name>
    <dbReference type="NCBI Taxonomy" id="453783"/>
    <lineage>
        <taxon>Bacteria</taxon>
        <taxon>Pseudomonadati</taxon>
        <taxon>Pseudomonadota</taxon>
        <taxon>Gammaproteobacteria</taxon>
        <taxon>Lysobacterales</taxon>
        <taxon>Lysobacteraceae</taxon>
        <taxon>Lysobacter</taxon>
    </lineage>
</organism>
<dbReference type="Proteomes" id="UP000256829">
    <property type="component" value="Unassembled WGS sequence"/>
</dbReference>
<proteinExistence type="predicted"/>
<feature type="domain" description="DUF4349" evidence="3">
    <location>
        <begin position="78"/>
        <end position="312"/>
    </location>
</feature>
<keyword evidence="1" id="KW-0812">Transmembrane</keyword>
<comment type="caution">
    <text evidence="4">The sequence shown here is derived from an EMBL/GenBank/DDBJ whole genome shotgun (WGS) entry which is preliminary data.</text>
</comment>
<feature type="chain" id="PRO_5017638040" evidence="2">
    <location>
        <begin position="21"/>
        <end position="321"/>
    </location>
</feature>
<dbReference type="EMBL" id="QTJR01000002">
    <property type="protein sequence ID" value="RDY68894.1"/>
    <property type="molecule type" value="Genomic_DNA"/>
</dbReference>
<keyword evidence="1" id="KW-1133">Transmembrane helix</keyword>
<dbReference type="PROSITE" id="PS51257">
    <property type="entry name" value="PROKAR_LIPOPROTEIN"/>
    <property type="match status" value="1"/>
</dbReference>
<evidence type="ECO:0000313" key="5">
    <source>
        <dbReference type="Proteomes" id="UP000256829"/>
    </source>
</evidence>
<dbReference type="InterPro" id="IPR025645">
    <property type="entry name" value="DUF4349"/>
</dbReference>
<keyword evidence="5" id="KW-1185">Reference proteome</keyword>